<name>A0A085ZF26_9FLAO</name>
<evidence type="ECO:0000256" key="1">
    <source>
        <dbReference type="ARBA" id="ARBA00023125"/>
    </source>
</evidence>
<dbReference type="RefSeq" id="WP_035689787.1">
    <property type="nucleotide sequence ID" value="NZ_JPRL01000003.1"/>
</dbReference>
<keyword evidence="1 2" id="KW-0238">DNA-binding</keyword>
<dbReference type="AlphaFoldDB" id="A0A085ZF26"/>
<dbReference type="PROSITE" id="PS50977">
    <property type="entry name" value="HTH_TETR_2"/>
    <property type="match status" value="1"/>
</dbReference>
<dbReference type="EMBL" id="JPRL01000003">
    <property type="protein sequence ID" value="KFF03040.1"/>
    <property type="molecule type" value="Genomic_DNA"/>
</dbReference>
<keyword evidence="5" id="KW-1185">Reference proteome</keyword>
<evidence type="ECO:0000313" key="4">
    <source>
        <dbReference type="EMBL" id="KFF03040.1"/>
    </source>
</evidence>
<dbReference type="STRING" id="362418.IW19_23195"/>
<proteinExistence type="predicted"/>
<organism evidence="4 5">
    <name type="scientific">Flavobacterium reichenbachii</name>
    <dbReference type="NCBI Taxonomy" id="362418"/>
    <lineage>
        <taxon>Bacteria</taxon>
        <taxon>Pseudomonadati</taxon>
        <taxon>Bacteroidota</taxon>
        <taxon>Flavobacteriia</taxon>
        <taxon>Flavobacteriales</taxon>
        <taxon>Flavobacteriaceae</taxon>
        <taxon>Flavobacterium</taxon>
    </lineage>
</organism>
<feature type="DNA-binding region" description="H-T-H motif" evidence="2">
    <location>
        <begin position="29"/>
        <end position="48"/>
    </location>
</feature>
<dbReference type="InterPro" id="IPR009057">
    <property type="entry name" value="Homeodomain-like_sf"/>
</dbReference>
<dbReference type="SUPFAM" id="SSF46689">
    <property type="entry name" value="Homeodomain-like"/>
    <property type="match status" value="1"/>
</dbReference>
<dbReference type="PRINTS" id="PR00455">
    <property type="entry name" value="HTHTETR"/>
</dbReference>
<accession>A0A085ZF26</accession>
<evidence type="ECO:0000259" key="3">
    <source>
        <dbReference type="PROSITE" id="PS50977"/>
    </source>
</evidence>
<evidence type="ECO:0000256" key="2">
    <source>
        <dbReference type="PROSITE-ProRule" id="PRU00335"/>
    </source>
</evidence>
<dbReference type="GO" id="GO:0003677">
    <property type="term" value="F:DNA binding"/>
    <property type="evidence" value="ECO:0007669"/>
    <property type="project" value="UniProtKB-UniRule"/>
</dbReference>
<dbReference type="OrthoDB" id="6430772at2"/>
<sequence>MKPLDPVKQERIIEAVFTIAGTQGIAGINIAGISKEARIGVGSIYTYFKNKEELIQAAYFSVEDKITKEMYAGFDLDLEIKTSFKRIFMNTLKYRLRHYNETVFIDQYVQSNYVQLNFDKQIKEFEIKNEALYRLIEKGQKEGILSDAASFTLICFIFGAVRSASNGIAQNFILLKKQMIDECFNMMWKGIRS</sequence>
<dbReference type="InterPro" id="IPR050624">
    <property type="entry name" value="HTH-type_Tx_Regulator"/>
</dbReference>
<dbReference type="eggNOG" id="COG1309">
    <property type="taxonomic scope" value="Bacteria"/>
</dbReference>
<dbReference type="Gene3D" id="1.10.357.10">
    <property type="entry name" value="Tetracycline Repressor, domain 2"/>
    <property type="match status" value="1"/>
</dbReference>
<dbReference type="Pfam" id="PF00440">
    <property type="entry name" value="TetR_N"/>
    <property type="match status" value="1"/>
</dbReference>
<evidence type="ECO:0000313" key="5">
    <source>
        <dbReference type="Proteomes" id="UP000028715"/>
    </source>
</evidence>
<feature type="domain" description="HTH tetR-type" evidence="3">
    <location>
        <begin position="6"/>
        <end position="66"/>
    </location>
</feature>
<protein>
    <recommendedName>
        <fullName evidence="3">HTH tetR-type domain-containing protein</fullName>
    </recommendedName>
</protein>
<gene>
    <name evidence="4" type="ORF">IW19_23195</name>
</gene>
<comment type="caution">
    <text evidence="4">The sequence shown here is derived from an EMBL/GenBank/DDBJ whole genome shotgun (WGS) entry which is preliminary data.</text>
</comment>
<dbReference type="Proteomes" id="UP000028715">
    <property type="component" value="Unassembled WGS sequence"/>
</dbReference>
<dbReference type="InterPro" id="IPR032551">
    <property type="entry name" value="BscR_C"/>
</dbReference>
<dbReference type="InterPro" id="IPR001647">
    <property type="entry name" value="HTH_TetR"/>
</dbReference>
<dbReference type="Pfam" id="PF16295">
    <property type="entry name" value="TetR_C_10"/>
    <property type="match status" value="1"/>
</dbReference>
<dbReference type="PANTHER" id="PTHR43479:SF11">
    <property type="entry name" value="ACREF_ENVCD OPERON REPRESSOR-RELATED"/>
    <property type="match status" value="1"/>
</dbReference>
<reference evidence="4 5" key="1">
    <citation type="submission" date="2014-07" db="EMBL/GenBank/DDBJ databases">
        <title>Genome of Flavobacterium reichenbachii LMG 25512.</title>
        <authorList>
            <person name="Stropko S.J."/>
            <person name="Pipes S.E."/>
            <person name="Newman J.D."/>
        </authorList>
    </citation>
    <scope>NUCLEOTIDE SEQUENCE [LARGE SCALE GENOMIC DNA]</scope>
    <source>
        <strain evidence="4 5">LMG 25512</strain>
    </source>
</reference>
<dbReference type="PANTHER" id="PTHR43479">
    <property type="entry name" value="ACREF/ENVCD OPERON REPRESSOR-RELATED"/>
    <property type="match status" value="1"/>
</dbReference>